<sequence length="78" mass="9029">MVRFHNIWVHDRDLRGASLEGIPFEPYDPNIYFATMPDRRLFKEDFFDKTKPLTCFKVTDIWQAARIILAVAGDGSPA</sequence>
<dbReference type="Proteomes" id="UP000199118">
    <property type="component" value="Unassembled WGS sequence"/>
</dbReference>
<name>A0A1H2ZZ93_9RHOB</name>
<dbReference type="STRING" id="356660.SAMN05444336_1042"/>
<proteinExistence type="predicted"/>
<dbReference type="EMBL" id="FNMZ01000004">
    <property type="protein sequence ID" value="SDX22767.1"/>
    <property type="molecule type" value="Genomic_DNA"/>
</dbReference>
<gene>
    <name evidence="1" type="ORF">SAMN05444336_1042</name>
</gene>
<reference evidence="1 2" key="1">
    <citation type="submission" date="2016-10" db="EMBL/GenBank/DDBJ databases">
        <authorList>
            <person name="de Groot N.N."/>
        </authorList>
    </citation>
    <scope>NUCLEOTIDE SEQUENCE [LARGE SCALE GENOMIC DNA]</scope>
    <source>
        <strain evidence="1 2">DSM 17890</strain>
    </source>
</reference>
<protein>
    <submittedName>
        <fullName evidence="1">Uncharacterized protein</fullName>
    </submittedName>
</protein>
<accession>A0A1H2ZZ93</accession>
<evidence type="ECO:0000313" key="1">
    <source>
        <dbReference type="EMBL" id="SDX22767.1"/>
    </source>
</evidence>
<keyword evidence="2" id="KW-1185">Reference proteome</keyword>
<dbReference type="AlphaFoldDB" id="A0A1H2ZZ93"/>
<organism evidence="1 2">
    <name type="scientific">Albimonas donghaensis</name>
    <dbReference type="NCBI Taxonomy" id="356660"/>
    <lineage>
        <taxon>Bacteria</taxon>
        <taxon>Pseudomonadati</taxon>
        <taxon>Pseudomonadota</taxon>
        <taxon>Alphaproteobacteria</taxon>
        <taxon>Rhodobacterales</taxon>
        <taxon>Paracoccaceae</taxon>
        <taxon>Albimonas</taxon>
    </lineage>
</organism>
<evidence type="ECO:0000313" key="2">
    <source>
        <dbReference type="Proteomes" id="UP000199118"/>
    </source>
</evidence>